<feature type="transmembrane region" description="Helical" evidence="1">
    <location>
        <begin position="20"/>
        <end position="36"/>
    </location>
</feature>
<sequence>MKFNLKSFRLGDFLSKRINTILLIVILIVILTGHVVCSCSRMSASKVVEKLTSRNTTTKETGSSESNKPFAKKIEKILDIKTMLNKKKPMQESFIGGANTNNGQSAPYLLGSPGGTVTVDINSWNKPDLVVKCDGSYGKGVSDILGRQKQSIPLPEGQLDIFATTPFKAECCPNFYSNSTGCACMTTEQYNYLQLRGGNNAPYSEY</sequence>
<keyword evidence="1" id="KW-1133">Transmembrane helix</keyword>
<protein>
    <submittedName>
        <fullName evidence="2">Uncharacterized protein</fullName>
    </submittedName>
</protein>
<reference evidence="2" key="1">
    <citation type="journal article" date="2020" name="Nature">
        <title>Giant virus diversity and host interactions through global metagenomics.</title>
        <authorList>
            <person name="Schulz F."/>
            <person name="Roux S."/>
            <person name="Paez-Espino D."/>
            <person name="Jungbluth S."/>
            <person name="Walsh D.A."/>
            <person name="Denef V.J."/>
            <person name="McMahon K.D."/>
            <person name="Konstantinidis K.T."/>
            <person name="Eloe-Fadrosh E.A."/>
            <person name="Kyrpides N.C."/>
            <person name="Woyke T."/>
        </authorList>
    </citation>
    <scope>NUCLEOTIDE SEQUENCE</scope>
    <source>
        <strain evidence="2">GVMAG-M-3300023179-116</strain>
    </source>
</reference>
<keyword evidence="1" id="KW-0812">Transmembrane</keyword>
<evidence type="ECO:0000256" key="1">
    <source>
        <dbReference type="SAM" id="Phobius"/>
    </source>
</evidence>
<dbReference type="AlphaFoldDB" id="A0A6C0E8A5"/>
<dbReference type="EMBL" id="MN739733">
    <property type="protein sequence ID" value="QHT23655.1"/>
    <property type="molecule type" value="Genomic_DNA"/>
</dbReference>
<accession>A0A6C0E8A5</accession>
<name>A0A6C0E8A5_9ZZZZ</name>
<proteinExistence type="predicted"/>
<organism evidence="2">
    <name type="scientific">viral metagenome</name>
    <dbReference type="NCBI Taxonomy" id="1070528"/>
    <lineage>
        <taxon>unclassified sequences</taxon>
        <taxon>metagenomes</taxon>
        <taxon>organismal metagenomes</taxon>
    </lineage>
</organism>
<keyword evidence="1" id="KW-0472">Membrane</keyword>
<evidence type="ECO:0000313" key="2">
    <source>
        <dbReference type="EMBL" id="QHT23655.1"/>
    </source>
</evidence>